<keyword evidence="3" id="KW-1133">Transmembrane helix</keyword>
<evidence type="ECO:0000256" key="2">
    <source>
        <dbReference type="RuleBase" id="RU003793"/>
    </source>
</evidence>
<dbReference type="Proteomes" id="UP000199423">
    <property type="component" value="Unassembled WGS sequence"/>
</dbReference>
<dbReference type="RefSeq" id="WP_092868649.1">
    <property type="nucleotide sequence ID" value="NZ_FPCH01000003.1"/>
</dbReference>
<proteinExistence type="inferred from homology"/>
<gene>
    <name evidence="5" type="ORF">SAMN04488557_3130</name>
</gene>
<dbReference type="GO" id="GO:0008168">
    <property type="term" value="F:methyltransferase activity"/>
    <property type="evidence" value="ECO:0007669"/>
    <property type="project" value="UniProtKB-KW"/>
</dbReference>
<keyword evidence="5" id="KW-0808">Transferase</keyword>
<feature type="transmembrane region" description="Helical" evidence="3">
    <location>
        <begin position="135"/>
        <end position="152"/>
    </location>
</feature>
<feature type="transmembrane region" description="Helical" evidence="3">
    <location>
        <begin position="30"/>
        <end position="46"/>
    </location>
</feature>
<dbReference type="InterPro" id="IPR014032">
    <property type="entry name" value="Peptidase_A24A_bac"/>
</dbReference>
<name>A0A1I7NRT0_9HYPH</name>
<evidence type="ECO:0000259" key="4">
    <source>
        <dbReference type="Pfam" id="PF01478"/>
    </source>
</evidence>
<comment type="similarity">
    <text evidence="1 2">Belongs to the peptidase A24 family.</text>
</comment>
<keyword evidence="5" id="KW-0489">Methyltransferase</keyword>
<feature type="transmembrane region" description="Helical" evidence="3">
    <location>
        <begin position="164"/>
        <end position="185"/>
    </location>
</feature>
<accession>A0A1I7NRT0</accession>
<organism evidence="5 6">
    <name type="scientific">Hyphomicrobium facile</name>
    <dbReference type="NCBI Taxonomy" id="51670"/>
    <lineage>
        <taxon>Bacteria</taxon>
        <taxon>Pseudomonadati</taxon>
        <taxon>Pseudomonadota</taxon>
        <taxon>Alphaproteobacteria</taxon>
        <taxon>Hyphomicrobiales</taxon>
        <taxon>Hyphomicrobiaceae</taxon>
        <taxon>Hyphomicrobium</taxon>
    </lineage>
</organism>
<dbReference type="EMBL" id="FPCH01000003">
    <property type="protein sequence ID" value="SFV37374.1"/>
    <property type="molecule type" value="Genomic_DNA"/>
</dbReference>
<feature type="transmembrane region" description="Helical" evidence="3">
    <location>
        <begin position="6"/>
        <end position="25"/>
    </location>
</feature>
<keyword evidence="3" id="KW-0472">Membrane</keyword>
<dbReference type="PANTHER" id="PTHR30487:SF0">
    <property type="entry name" value="PREPILIN LEADER PEPTIDASE_N-METHYLTRANSFERASE-RELATED"/>
    <property type="match status" value="1"/>
</dbReference>
<dbReference type="Pfam" id="PF01478">
    <property type="entry name" value="Peptidase_A24"/>
    <property type="match status" value="1"/>
</dbReference>
<dbReference type="OrthoDB" id="8223801at2"/>
<dbReference type="GO" id="GO:0006465">
    <property type="term" value="P:signal peptide processing"/>
    <property type="evidence" value="ECO:0007669"/>
    <property type="project" value="TreeGrafter"/>
</dbReference>
<dbReference type="PRINTS" id="PR00864">
    <property type="entry name" value="PREPILNPTASE"/>
</dbReference>
<keyword evidence="6" id="KW-1185">Reference proteome</keyword>
<dbReference type="InterPro" id="IPR050882">
    <property type="entry name" value="Prepilin_peptidase/N-MTase"/>
</dbReference>
<dbReference type="GO" id="GO:0004190">
    <property type="term" value="F:aspartic-type endopeptidase activity"/>
    <property type="evidence" value="ECO:0007669"/>
    <property type="project" value="InterPro"/>
</dbReference>
<dbReference type="GO" id="GO:0032259">
    <property type="term" value="P:methylation"/>
    <property type="evidence" value="ECO:0007669"/>
    <property type="project" value="UniProtKB-KW"/>
</dbReference>
<keyword evidence="3" id="KW-0812">Transmembrane</keyword>
<protein>
    <submittedName>
        <fullName evidence="5">Leader peptidase (Prepilin peptidase) / N-methyltransferase</fullName>
    </submittedName>
</protein>
<evidence type="ECO:0000313" key="6">
    <source>
        <dbReference type="Proteomes" id="UP000199423"/>
    </source>
</evidence>
<dbReference type="Gene3D" id="1.20.120.1220">
    <property type="match status" value="1"/>
</dbReference>
<reference evidence="6" key="1">
    <citation type="submission" date="2016-10" db="EMBL/GenBank/DDBJ databases">
        <authorList>
            <person name="Varghese N."/>
            <person name="Submissions S."/>
        </authorList>
    </citation>
    <scope>NUCLEOTIDE SEQUENCE [LARGE SCALE GENOMIC DNA]</scope>
    <source>
        <strain evidence="6">DSM 1565</strain>
    </source>
</reference>
<evidence type="ECO:0000313" key="5">
    <source>
        <dbReference type="EMBL" id="SFV37374.1"/>
    </source>
</evidence>
<feature type="transmembrane region" description="Helical" evidence="3">
    <location>
        <begin position="52"/>
        <end position="72"/>
    </location>
</feature>
<dbReference type="AlphaFoldDB" id="A0A1I7NRT0"/>
<dbReference type="PANTHER" id="PTHR30487">
    <property type="entry name" value="TYPE 4 PREPILIN-LIKE PROTEINS LEADER PEPTIDE-PROCESSING ENZYME"/>
    <property type="match status" value="1"/>
</dbReference>
<feature type="transmembrane region" description="Helical" evidence="3">
    <location>
        <begin position="81"/>
        <end position="99"/>
    </location>
</feature>
<evidence type="ECO:0000256" key="3">
    <source>
        <dbReference type="SAM" id="Phobius"/>
    </source>
</evidence>
<dbReference type="STRING" id="51670.SAMN04488557_3130"/>
<feature type="domain" description="Prepilin type IV endopeptidase peptidase" evidence="4">
    <location>
        <begin position="34"/>
        <end position="146"/>
    </location>
</feature>
<sequence>MKSPSTNLIAIAAAVGVALMSFALFEPQRAIVSCILGWVMIAIAAYDAENFIIPDVLSLPMIPAGLIIVWLWDDIDAGRTLVLEHFLAAIAGGILLYAVRYGYYVWRGREGLGLGDVKLAAVAGAWTGLQGMSNALLLACVTAIFCVALVRVRGKSSVTATSAVPFGVFFGPAIWVIWCVNALAARMELTQLAAW</sequence>
<evidence type="ECO:0000256" key="1">
    <source>
        <dbReference type="ARBA" id="ARBA00005801"/>
    </source>
</evidence>
<dbReference type="GO" id="GO:0005886">
    <property type="term" value="C:plasma membrane"/>
    <property type="evidence" value="ECO:0007669"/>
    <property type="project" value="TreeGrafter"/>
</dbReference>
<dbReference type="InterPro" id="IPR000045">
    <property type="entry name" value="Prepilin_IV_endopep_pep"/>
</dbReference>